<dbReference type="PROSITE" id="PS01081">
    <property type="entry name" value="HTH_TETR_1"/>
    <property type="match status" value="1"/>
</dbReference>
<dbReference type="SUPFAM" id="SSF46689">
    <property type="entry name" value="Homeodomain-like"/>
    <property type="match status" value="1"/>
</dbReference>
<keyword evidence="7" id="KW-1185">Reference proteome</keyword>
<evidence type="ECO:0000259" key="5">
    <source>
        <dbReference type="PROSITE" id="PS50977"/>
    </source>
</evidence>
<dbReference type="InterPro" id="IPR050109">
    <property type="entry name" value="HTH-type_TetR-like_transc_reg"/>
</dbReference>
<dbReference type="Proteomes" id="UP001597318">
    <property type="component" value="Unassembled WGS sequence"/>
</dbReference>
<evidence type="ECO:0000256" key="4">
    <source>
        <dbReference type="PROSITE-ProRule" id="PRU00335"/>
    </source>
</evidence>
<accession>A0ABW5BUX0</accession>
<gene>
    <name evidence="6" type="ORF">ACFSKK_02700</name>
</gene>
<keyword evidence="3" id="KW-0804">Transcription</keyword>
<comment type="caution">
    <text evidence="6">The sequence shown here is derived from an EMBL/GenBank/DDBJ whole genome shotgun (WGS) entry which is preliminary data.</text>
</comment>
<dbReference type="Pfam" id="PF00440">
    <property type="entry name" value="TetR_N"/>
    <property type="match status" value="1"/>
</dbReference>
<feature type="domain" description="HTH tetR-type" evidence="5">
    <location>
        <begin position="2"/>
        <end position="62"/>
    </location>
</feature>
<dbReference type="Gene3D" id="1.10.357.10">
    <property type="entry name" value="Tetracycline Repressor, domain 2"/>
    <property type="match status" value="1"/>
</dbReference>
<dbReference type="PANTHER" id="PTHR30055:SF238">
    <property type="entry name" value="MYCOFACTOCIN BIOSYNTHESIS TRANSCRIPTIONAL REGULATOR MFTR-RELATED"/>
    <property type="match status" value="1"/>
</dbReference>
<dbReference type="InterPro" id="IPR001647">
    <property type="entry name" value="HTH_TetR"/>
</dbReference>
<feature type="DNA-binding region" description="H-T-H motif" evidence="4">
    <location>
        <begin position="25"/>
        <end position="44"/>
    </location>
</feature>
<dbReference type="InterPro" id="IPR023772">
    <property type="entry name" value="DNA-bd_HTH_TetR-type_CS"/>
</dbReference>
<protein>
    <submittedName>
        <fullName evidence="6">TetR/AcrR family transcriptional regulator</fullName>
    </submittedName>
</protein>
<dbReference type="RefSeq" id="WP_247342078.1">
    <property type="nucleotide sequence ID" value="NZ_CP095550.1"/>
</dbReference>
<keyword evidence="2 4" id="KW-0238">DNA-binding</keyword>
<reference evidence="7" key="1">
    <citation type="journal article" date="2019" name="Int. J. Syst. Evol. Microbiol.">
        <title>The Global Catalogue of Microorganisms (GCM) 10K type strain sequencing project: providing services to taxonomists for standard genome sequencing and annotation.</title>
        <authorList>
            <consortium name="The Broad Institute Genomics Platform"/>
            <consortium name="The Broad Institute Genome Sequencing Center for Infectious Disease"/>
            <person name="Wu L."/>
            <person name="Ma J."/>
        </authorList>
    </citation>
    <scope>NUCLEOTIDE SEQUENCE [LARGE SCALE GENOMIC DNA]</scope>
    <source>
        <strain evidence="7">CGMCC 1.15474</strain>
    </source>
</reference>
<dbReference type="Gene3D" id="1.10.10.60">
    <property type="entry name" value="Homeodomain-like"/>
    <property type="match status" value="1"/>
</dbReference>
<dbReference type="InterPro" id="IPR009057">
    <property type="entry name" value="Homeodomain-like_sf"/>
</dbReference>
<dbReference type="PROSITE" id="PS50977">
    <property type="entry name" value="HTH_TETR_2"/>
    <property type="match status" value="1"/>
</dbReference>
<dbReference type="EMBL" id="JBHUIK010000001">
    <property type="protein sequence ID" value="MFD2212618.1"/>
    <property type="molecule type" value="Genomic_DNA"/>
</dbReference>
<evidence type="ECO:0000313" key="7">
    <source>
        <dbReference type="Proteomes" id="UP001597318"/>
    </source>
</evidence>
<evidence type="ECO:0000256" key="3">
    <source>
        <dbReference type="ARBA" id="ARBA00023163"/>
    </source>
</evidence>
<dbReference type="SUPFAM" id="SSF48498">
    <property type="entry name" value="Tetracyclin repressor-like, C-terminal domain"/>
    <property type="match status" value="1"/>
</dbReference>
<keyword evidence="1" id="KW-0805">Transcription regulation</keyword>
<dbReference type="InterPro" id="IPR036271">
    <property type="entry name" value="Tet_transcr_reg_TetR-rel_C_sf"/>
</dbReference>
<proteinExistence type="predicted"/>
<evidence type="ECO:0000256" key="1">
    <source>
        <dbReference type="ARBA" id="ARBA00023015"/>
    </source>
</evidence>
<dbReference type="PRINTS" id="PR00455">
    <property type="entry name" value="HTHTETR"/>
</dbReference>
<sequence>MVSTKVNIKKVALSLFATYGYAGTSMKNISDGVGISKASLYSHFSGKEDILFAVYEDLVEDYIQLHNRLFDEAKNMLVSDQLEHLFKGYILHYYQNREIQAFWEQVTFLTPPEIREKILSNLAEIDQPIHDKMVGIFKQAMDQQLIRKDHPTKMVVSFRSMRDGLLKWMLIIPKIKVDLVSSFWSDYWCGLETRNTKENGEI</sequence>
<name>A0ABW5BUX0_9BACI</name>
<organism evidence="6 7">
    <name type="scientific">Metabacillus endolithicus</name>
    <dbReference type="NCBI Taxonomy" id="1535204"/>
    <lineage>
        <taxon>Bacteria</taxon>
        <taxon>Bacillati</taxon>
        <taxon>Bacillota</taxon>
        <taxon>Bacilli</taxon>
        <taxon>Bacillales</taxon>
        <taxon>Bacillaceae</taxon>
        <taxon>Metabacillus</taxon>
    </lineage>
</organism>
<evidence type="ECO:0000256" key="2">
    <source>
        <dbReference type="ARBA" id="ARBA00023125"/>
    </source>
</evidence>
<dbReference type="PANTHER" id="PTHR30055">
    <property type="entry name" value="HTH-TYPE TRANSCRIPTIONAL REGULATOR RUTR"/>
    <property type="match status" value="1"/>
</dbReference>
<evidence type="ECO:0000313" key="6">
    <source>
        <dbReference type="EMBL" id="MFD2212618.1"/>
    </source>
</evidence>